<reference evidence="1 2" key="1">
    <citation type="submission" date="2024-08" db="EMBL/GenBank/DDBJ databases">
        <title>Insights into the chromosomal genome structure of Flemingia macrophylla.</title>
        <authorList>
            <person name="Ding Y."/>
            <person name="Zhao Y."/>
            <person name="Bi W."/>
            <person name="Wu M."/>
            <person name="Zhao G."/>
            <person name="Gong Y."/>
            <person name="Li W."/>
            <person name="Zhang P."/>
        </authorList>
    </citation>
    <scope>NUCLEOTIDE SEQUENCE [LARGE SCALE GENOMIC DNA]</scope>
    <source>
        <strain evidence="1">DYQJB</strain>
        <tissue evidence="1">Leaf</tissue>
    </source>
</reference>
<dbReference type="Proteomes" id="UP001603857">
    <property type="component" value="Unassembled WGS sequence"/>
</dbReference>
<gene>
    <name evidence="1" type="ORF">Fmac_021678</name>
</gene>
<evidence type="ECO:0000313" key="1">
    <source>
        <dbReference type="EMBL" id="KAL2328251.1"/>
    </source>
</evidence>
<evidence type="ECO:0000313" key="2">
    <source>
        <dbReference type="Proteomes" id="UP001603857"/>
    </source>
</evidence>
<dbReference type="AlphaFoldDB" id="A0ABD1LXN6"/>
<sequence>MDLALAGPICQLISQITNVHYDIDFLVQSFKPKETCSFKQPGPYSITAVGMGVSVNQTKSFQNLIKP</sequence>
<name>A0ABD1LXN6_9FABA</name>
<organism evidence="1 2">
    <name type="scientific">Flemingia macrophylla</name>
    <dbReference type="NCBI Taxonomy" id="520843"/>
    <lineage>
        <taxon>Eukaryota</taxon>
        <taxon>Viridiplantae</taxon>
        <taxon>Streptophyta</taxon>
        <taxon>Embryophyta</taxon>
        <taxon>Tracheophyta</taxon>
        <taxon>Spermatophyta</taxon>
        <taxon>Magnoliopsida</taxon>
        <taxon>eudicotyledons</taxon>
        <taxon>Gunneridae</taxon>
        <taxon>Pentapetalae</taxon>
        <taxon>rosids</taxon>
        <taxon>fabids</taxon>
        <taxon>Fabales</taxon>
        <taxon>Fabaceae</taxon>
        <taxon>Papilionoideae</taxon>
        <taxon>50 kb inversion clade</taxon>
        <taxon>NPAAA clade</taxon>
        <taxon>indigoferoid/millettioid clade</taxon>
        <taxon>Phaseoleae</taxon>
        <taxon>Flemingia</taxon>
    </lineage>
</organism>
<protein>
    <submittedName>
        <fullName evidence="1">Uncharacterized protein</fullName>
    </submittedName>
</protein>
<comment type="caution">
    <text evidence="1">The sequence shown here is derived from an EMBL/GenBank/DDBJ whole genome shotgun (WGS) entry which is preliminary data.</text>
</comment>
<keyword evidence="2" id="KW-1185">Reference proteome</keyword>
<proteinExistence type="predicted"/>
<dbReference type="EMBL" id="JBGMDY010000007">
    <property type="protein sequence ID" value="KAL2328251.1"/>
    <property type="molecule type" value="Genomic_DNA"/>
</dbReference>
<accession>A0ABD1LXN6</accession>